<keyword evidence="6 8" id="KW-0418">Kinase</keyword>
<comment type="caution">
    <text evidence="13">The sequence shown here is derived from an EMBL/GenBank/DDBJ whole genome shotgun (WGS) entry which is preliminary data.</text>
</comment>
<dbReference type="Proteomes" id="UP000004528">
    <property type="component" value="Unassembled WGS sequence"/>
</dbReference>
<keyword evidence="7 8" id="KW-0067">ATP-binding</keyword>
<evidence type="ECO:0000313" key="13">
    <source>
        <dbReference type="EMBL" id="EER75597.1"/>
    </source>
</evidence>
<feature type="binding site" evidence="10">
    <location>
        <position position="168"/>
    </location>
    <ligand>
        <name>substrate</name>
    </ligand>
</feature>
<dbReference type="GO" id="GO:0005829">
    <property type="term" value="C:cytosol"/>
    <property type="evidence" value="ECO:0007669"/>
    <property type="project" value="TreeGrafter"/>
</dbReference>
<keyword evidence="3 8" id="KW-0237">DNA synthesis</keyword>
<dbReference type="PANTHER" id="PTHR11441:SF0">
    <property type="entry name" value="THYMIDINE KINASE, CYTOSOLIC"/>
    <property type="match status" value="1"/>
</dbReference>
<feature type="binding site" evidence="10">
    <location>
        <begin position="160"/>
        <end position="163"/>
    </location>
    <ligand>
        <name>substrate</name>
    </ligand>
</feature>
<dbReference type="Pfam" id="PF00265">
    <property type="entry name" value="TK"/>
    <property type="match status" value="1"/>
</dbReference>
<dbReference type="NCBIfam" id="NF003300">
    <property type="entry name" value="PRK04296.1-5"/>
    <property type="match status" value="1"/>
</dbReference>
<dbReference type="EC" id="2.7.1.21" evidence="2 8"/>
<dbReference type="InterPro" id="IPR001267">
    <property type="entry name" value="Thymidine_kinase"/>
</dbReference>
<feature type="binding site" evidence="8">
    <location>
        <position position="140"/>
    </location>
    <ligand>
        <name>Zn(2+)</name>
        <dbReference type="ChEBI" id="CHEBI:29105"/>
    </ligand>
</feature>
<evidence type="ECO:0000256" key="11">
    <source>
        <dbReference type="RuleBase" id="RU000544"/>
    </source>
</evidence>
<keyword evidence="8" id="KW-0862">Zinc</keyword>
<dbReference type="PANTHER" id="PTHR11441">
    <property type="entry name" value="THYMIDINE KINASE"/>
    <property type="match status" value="1"/>
</dbReference>
<dbReference type="GO" id="GO:0005524">
    <property type="term" value="F:ATP binding"/>
    <property type="evidence" value="ECO:0007669"/>
    <property type="project" value="UniProtKB-UniRule"/>
</dbReference>
<dbReference type="GO" id="GO:0004797">
    <property type="term" value="F:thymidine kinase activity"/>
    <property type="evidence" value="ECO:0007669"/>
    <property type="project" value="UniProtKB-UniRule"/>
</dbReference>
<feature type="binding site" evidence="8">
    <location>
        <begin position="9"/>
        <end position="16"/>
    </location>
    <ligand>
        <name>ATP</name>
        <dbReference type="ChEBI" id="CHEBI:30616"/>
    </ligand>
</feature>
<evidence type="ECO:0000256" key="7">
    <source>
        <dbReference type="ARBA" id="ARBA00022840"/>
    </source>
</evidence>
<evidence type="ECO:0000256" key="5">
    <source>
        <dbReference type="ARBA" id="ARBA00022741"/>
    </source>
</evidence>
<comment type="subcellular location">
    <subcellularLocation>
        <location evidence="8">Cytoplasm</location>
    </subcellularLocation>
</comment>
<evidence type="ECO:0000256" key="9">
    <source>
        <dbReference type="PIRSR" id="PIRSR035805-1"/>
    </source>
</evidence>
<accession>C5R813</accession>
<gene>
    <name evidence="8 13" type="primary">tdk</name>
    <name evidence="13" type="ORF">HMPREF0877_0108</name>
</gene>
<evidence type="ECO:0000256" key="10">
    <source>
        <dbReference type="PIRSR" id="PIRSR035805-2"/>
    </source>
</evidence>
<reference evidence="13 14" key="1">
    <citation type="submission" date="2009-04" db="EMBL/GenBank/DDBJ databases">
        <authorList>
            <person name="Qin X."/>
            <person name="Bachman B."/>
            <person name="Battles P."/>
            <person name="Bell A."/>
            <person name="Bess C."/>
            <person name="Bickham C."/>
            <person name="Chaboub L."/>
            <person name="Chen D."/>
            <person name="Coyle M."/>
            <person name="Deiros D.R."/>
            <person name="Dinh H."/>
            <person name="Forbes L."/>
            <person name="Fowler G."/>
            <person name="Francisco L."/>
            <person name="Fu Q."/>
            <person name="Gubbala S."/>
            <person name="Hale W."/>
            <person name="Han Y."/>
            <person name="Hemphill L."/>
            <person name="Highlander S.K."/>
            <person name="Hirani K."/>
            <person name="Hogues M."/>
            <person name="Jackson L."/>
            <person name="Jakkamsetti A."/>
            <person name="Javaid M."/>
            <person name="Jiang H."/>
            <person name="Korchina V."/>
            <person name="Kovar C."/>
            <person name="Lara F."/>
            <person name="Lee S."/>
            <person name="Mata R."/>
            <person name="Mathew T."/>
            <person name="Moen C."/>
            <person name="Morales K."/>
            <person name="Munidasa M."/>
            <person name="Nazareth L."/>
            <person name="Ngo R."/>
            <person name="Nguyen L."/>
            <person name="Okwuonu G."/>
            <person name="Ongeri F."/>
            <person name="Patil S."/>
            <person name="Petrosino J."/>
            <person name="Pham C."/>
            <person name="Pham P."/>
            <person name="Pu L.-L."/>
            <person name="Puazo M."/>
            <person name="Raj R."/>
            <person name="Reid J."/>
            <person name="Rouhana J."/>
            <person name="Saada N."/>
            <person name="Shang Y."/>
            <person name="Simmons D."/>
            <person name="Thornton R."/>
            <person name="Warren J."/>
            <person name="Weissenberger G."/>
            <person name="Zhang J."/>
            <person name="Zhang L."/>
            <person name="Zhou C."/>
            <person name="Zhu D."/>
            <person name="Muzny D."/>
            <person name="Worley K."/>
            <person name="Gibbs R."/>
        </authorList>
    </citation>
    <scope>NUCLEOTIDE SEQUENCE [LARGE SCALE GENOMIC DNA]</scope>
    <source>
        <strain evidence="13 14">ATCC 33313</strain>
    </source>
</reference>
<evidence type="ECO:0000256" key="8">
    <source>
        <dbReference type="HAMAP-Rule" id="MF_00124"/>
    </source>
</evidence>
<feature type="active site" description="Proton acceptor" evidence="8 9">
    <location>
        <position position="83"/>
    </location>
</feature>
<dbReference type="HAMAP" id="MF_00124">
    <property type="entry name" value="Thymidine_kinase"/>
    <property type="match status" value="1"/>
</dbReference>
<evidence type="ECO:0000313" key="14">
    <source>
        <dbReference type="Proteomes" id="UP000004528"/>
    </source>
</evidence>
<evidence type="ECO:0000256" key="4">
    <source>
        <dbReference type="ARBA" id="ARBA00022679"/>
    </source>
</evidence>
<dbReference type="PIRSF" id="PIRSF035805">
    <property type="entry name" value="TK_cell"/>
    <property type="match status" value="1"/>
</dbReference>
<dbReference type="SUPFAM" id="SSF57716">
    <property type="entry name" value="Glucocorticoid receptor-like (DNA-binding domain)"/>
    <property type="match status" value="1"/>
</dbReference>
<evidence type="ECO:0000256" key="3">
    <source>
        <dbReference type="ARBA" id="ARBA00022634"/>
    </source>
</evidence>
<keyword evidence="14" id="KW-1185">Reference proteome</keyword>
<dbReference type="STRING" id="585506.HMPREF0877_0108"/>
<keyword evidence="8" id="KW-0963">Cytoplasm</keyword>
<comment type="subunit">
    <text evidence="8">Homotetramer.</text>
</comment>
<dbReference type="RefSeq" id="WP_002829025.1">
    <property type="nucleotide sequence ID" value="NZ_GG697136.1"/>
</dbReference>
<dbReference type="SUPFAM" id="SSF52540">
    <property type="entry name" value="P-loop containing nucleoside triphosphate hydrolases"/>
    <property type="match status" value="1"/>
</dbReference>
<dbReference type="GO" id="GO:0008270">
    <property type="term" value="F:zinc ion binding"/>
    <property type="evidence" value="ECO:0007669"/>
    <property type="project" value="UniProtKB-UniRule"/>
</dbReference>
<name>C5R813_WEIPA</name>
<dbReference type="eggNOG" id="COG1435">
    <property type="taxonomic scope" value="Bacteria"/>
</dbReference>
<keyword evidence="5 8" id="KW-0547">Nucleotide-binding</keyword>
<dbReference type="Gene3D" id="3.30.60.20">
    <property type="match status" value="1"/>
</dbReference>
<proteinExistence type="inferred from homology"/>
<feature type="binding site" evidence="8">
    <location>
        <position position="143"/>
    </location>
    <ligand>
        <name>Zn(2+)</name>
        <dbReference type="ChEBI" id="CHEBI:29105"/>
    </ligand>
</feature>
<evidence type="ECO:0000256" key="6">
    <source>
        <dbReference type="ARBA" id="ARBA00022777"/>
    </source>
</evidence>
<comment type="catalytic activity">
    <reaction evidence="8 11">
        <text>thymidine + ATP = dTMP + ADP + H(+)</text>
        <dbReference type="Rhea" id="RHEA:19129"/>
        <dbReference type="ChEBI" id="CHEBI:15378"/>
        <dbReference type="ChEBI" id="CHEBI:17748"/>
        <dbReference type="ChEBI" id="CHEBI:30616"/>
        <dbReference type="ChEBI" id="CHEBI:63528"/>
        <dbReference type="ChEBI" id="CHEBI:456216"/>
        <dbReference type="EC" id="2.7.1.21"/>
    </reaction>
</comment>
<evidence type="ECO:0000256" key="2">
    <source>
        <dbReference type="ARBA" id="ARBA00012118"/>
    </source>
</evidence>
<dbReference type="GO" id="GO:0071897">
    <property type="term" value="P:DNA biosynthetic process"/>
    <property type="evidence" value="ECO:0007669"/>
    <property type="project" value="UniProtKB-KW"/>
</dbReference>
<dbReference type="PROSITE" id="PS00603">
    <property type="entry name" value="TK_CELLULAR_TYPE"/>
    <property type="match status" value="1"/>
</dbReference>
<sequence>MAQLFYKYGTMASGKSIEILKVAHNYQQQNRRVLLATSSVDTRYGIGKITSRIGMESDAYAIGMDEDLSQLNTDGYAAILIDEAQFLTRKQVVALAKIVDTNDIPVMCFGLKNDFDNCLFEGSEALLVFADKISEMKTICNYCGHKATMNKRLSDSTEQIVIGGDDDYVPVCRRHYYETNL</sequence>
<feature type="binding site" evidence="8">
    <location>
        <begin position="82"/>
        <end position="85"/>
    </location>
    <ligand>
        <name>ATP</name>
        <dbReference type="ChEBI" id="CHEBI:30616"/>
    </ligand>
</feature>
<dbReference type="InterPro" id="IPR020633">
    <property type="entry name" value="Thymidine_kinase_CS"/>
</dbReference>
<evidence type="ECO:0000256" key="12">
    <source>
        <dbReference type="RuleBase" id="RU004165"/>
    </source>
</evidence>
<evidence type="ECO:0000256" key="1">
    <source>
        <dbReference type="ARBA" id="ARBA00007587"/>
    </source>
</evidence>
<comment type="similarity">
    <text evidence="1 8 12">Belongs to the thymidine kinase family.</text>
</comment>
<feature type="binding site" evidence="8">
    <location>
        <position position="172"/>
    </location>
    <ligand>
        <name>Zn(2+)</name>
        <dbReference type="ChEBI" id="CHEBI:29105"/>
    </ligand>
</feature>
<keyword evidence="4 8" id="KW-0808">Transferase</keyword>
<dbReference type="GO" id="GO:0046104">
    <property type="term" value="P:thymidine metabolic process"/>
    <property type="evidence" value="ECO:0007669"/>
    <property type="project" value="TreeGrafter"/>
</dbReference>
<keyword evidence="8" id="KW-0479">Metal-binding</keyword>
<dbReference type="OrthoDB" id="9781579at2"/>
<dbReference type="EMBL" id="ACKU01000004">
    <property type="protein sequence ID" value="EER75597.1"/>
    <property type="molecule type" value="Genomic_DNA"/>
</dbReference>
<dbReference type="AlphaFoldDB" id="C5R813"/>
<protein>
    <recommendedName>
        <fullName evidence="2 8">Thymidine kinase</fullName>
        <ecNumber evidence="2 8">2.7.1.21</ecNumber>
    </recommendedName>
</protein>
<organism evidence="13 14">
    <name type="scientific">Weissella paramesenteroides ATCC 33313</name>
    <dbReference type="NCBI Taxonomy" id="585506"/>
    <lineage>
        <taxon>Bacteria</taxon>
        <taxon>Bacillati</taxon>
        <taxon>Bacillota</taxon>
        <taxon>Bacilli</taxon>
        <taxon>Lactobacillales</taxon>
        <taxon>Lactobacillaceae</taxon>
        <taxon>Weissella</taxon>
    </lineage>
</organism>
<dbReference type="HOGENOM" id="CLU_064400_2_2_9"/>
<feature type="binding site" evidence="8">
    <location>
        <position position="175"/>
    </location>
    <ligand>
        <name>Zn(2+)</name>
        <dbReference type="ChEBI" id="CHEBI:29105"/>
    </ligand>
</feature>
<dbReference type="InterPro" id="IPR027417">
    <property type="entry name" value="P-loop_NTPase"/>
</dbReference>
<dbReference type="Gene3D" id="3.40.50.300">
    <property type="entry name" value="P-loop containing nucleotide triphosphate hydrolases"/>
    <property type="match status" value="1"/>
</dbReference>